<dbReference type="EMBL" id="JADNYM010000002">
    <property type="protein sequence ID" value="MBG0738078.1"/>
    <property type="molecule type" value="Genomic_DNA"/>
</dbReference>
<feature type="transmembrane region" description="Helical" evidence="6">
    <location>
        <begin position="305"/>
        <end position="326"/>
    </location>
</feature>
<dbReference type="RefSeq" id="WP_196395037.1">
    <property type="nucleotide sequence ID" value="NZ_JADNYM010000002.1"/>
</dbReference>
<keyword evidence="3 6" id="KW-0812">Transmembrane</keyword>
<evidence type="ECO:0000259" key="7">
    <source>
        <dbReference type="Pfam" id="PF12698"/>
    </source>
</evidence>
<keyword evidence="5 6" id="KW-0472">Membrane</keyword>
<keyword evidence="2" id="KW-1003">Cell membrane</keyword>
<keyword evidence="9" id="KW-1185">Reference proteome</keyword>
<feature type="transmembrane region" description="Helical" evidence="6">
    <location>
        <begin position="173"/>
        <end position="195"/>
    </location>
</feature>
<feature type="transmembrane region" description="Helical" evidence="6">
    <location>
        <begin position="363"/>
        <end position="385"/>
    </location>
</feature>
<accession>A0A931CGS2</accession>
<evidence type="ECO:0000256" key="3">
    <source>
        <dbReference type="ARBA" id="ARBA00022692"/>
    </source>
</evidence>
<comment type="subcellular location">
    <subcellularLocation>
        <location evidence="1">Cell membrane</location>
        <topology evidence="1">Multi-pass membrane protein</topology>
    </subcellularLocation>
</comment>
<feature type="transmembrane region" description="Helical" evidence="6">
    <location>
        <begin position="23"/>
        <end position="43"/>
    </location>
</feature>
<evidence type="ECO:0000313" key="9">
    <source>
        <dbReference type="Proteomes" id="UP000655366"/>
    </source>
</evidence>
<organism evidence="8 9">
    <name type="scientific">Arthrobacter terrae</name>
    <dbReference type="NCBI Taxonomy" id="2935737"/>
    <lineage>
        <taxon>Bacteria</taxon>
        <taxon>Bacillati</taxon>
        <taxon>Actinomycetota</taxon>
        <taxon>Actinomycetes</taxon>
        <taxon>Micrococcales</taxon>
        <taxon>Micrococcaceae</taxon>
        <taxon>Arthrobacter</taxon>
    </lineage>
</organism>
<dbReference type="PANTHER" id="PTHR30294">
    <property type="entry name" value="MEMBRANE COMPONENT OF ABC TRANSPORTER YHHJ-RELATED"/>
    <property type="match status" value="1"/>
</dbReference>
<evidence type="ECO:0000313" key="8">
    <source>
        <dbReference type="EMBL" id="MBG0738078.1"/>
    </source>
</evidence>
<dbReference type="AlphaFoldDB" id="A0A931CGS2"/>
<comment type="caution">
    <text evidence="8">The sequence shown here is derived from an EMBL/GenBank/DDBJ whole genome shotgun (WGS) entry which is preliminary data.</text>
</comment>
<name>A0A931CGS2_9MICC</name>
<dbReference type="GO" id="GO:0140359">
    <property type="term" value="F:ABC-type transporter activity"/>
    <property type="evidence" value="ECO:0007669"/>
    <property type="project" value="InterPro"/>
</dbReference>
<feature type="transmembrane region" description="Helical" evidence="6">
    <location>
        <begin position="333"/>
        <end position="351"/>
    </location>
</feature>
<dbReference type="GO" id="GO:0005886">
    <property type="term" value="C:plasma membrane"/>
    <property type="evidence" value="ECO:0007669"/>
    <property type="project" value="UniProtKB-SubCell"/>
</dbReference>
<evidence type="ECO:0000256" key="1">
    <source>
        <dbReference type="ARBA" id="ARBA00004651"/>
    </source>
</evidence>
<protein>
    <submittedName>
        <fullName evidence="8">ABC transporter permease</fullName>
    </submittedName>
</protein>
<evidence type="ECO:0000256" key="4">
    <source>
        <dbReference type="ARBA" id="ARBA00022989"/>
    </source>
</evidence>
<dbReference type="InterPro" id="IPR013525">
    <property type="entry name" value="ABC2_TM"/>
</dbReference>
<evidence type="ECO:0000256" key="6">
    <source>
        <dbReference type="SAM" id="Phobius"/>
    </source>
</evidence>
<dbReference type="PANTHER" id="PTHR30294:SF29">
    <property type="entry name" value="MULTIDRUG ABC TRANSPORTER PERMEASE YBHS-RELATED"/>
    <property type="match status" value="1"/>
</dbReference>
<evidence type="ECO:0000256" key="5">
    <source>
        <dbReference type="ARBA" id="ARBA00023136"/>
    </source>
</evidence>
<evidence type="ECO:0000256" key="2">
    <source>
        <dbReference type="ARBA" id="ARBA00022475"/>
    </source>
</evidence>
<dbReference type="InterPro" id="IPR051449">
    <property type="entry name" value="ABC-2_transporter_component"/>
</dbReference>
<sequence>MTRHNLGTVVSFEFLRTVKKRRFWIATLAIPIVLGIVFGLVYLSNSTTSSSADAQKNENLAFSYTDNSNLVSAQLAAGFGGKPATDPAAAIDAVKEGTLDAYFAYPADPTKDVTAVYGKDKGIFNNGAYDAVAKQLMVLSAQEKVGSAQLSALVQGNFETDSKTYKDGAESGGLGTVVPPLLFLVIFYVTIILLANQMLASTLEEKENRVTEMILTTLNPTTLVVGKVISLFMVGLLQMLVFSTPMVVGYLFFRNKLNFPDFDLSHLILQPGPLLVGALLLISGFILFTGVLVAIGAVMPSAKEAGTVFGPIMALIFIPFYIVTLVVSDPQALIVQIFTYFPLSAPVTAMLRNAFGSMSPVESGTVIVELFALGFLALRLAVYLFRYGSIEYSRKLSLKTVLGTGRKPAVRADASAVAAAAQAAPADVRRRTRQRAGR</sequence>
<keyword evidence="4 6" id="KW-1133">Transmembrane helix</keyword>
<feature type="transmembrane region" description="Helical" evidence="6">
    <location>
        <begin position="228"/>
        <end position="253"/>
    </location>
</feature>
<reference evidence="8 9" key="1">
    <citation type="submission" date="2020-11" db="EMBL/GenBank/DDBJ databases">
        <title>Arthrobacter antarcticus sp. nov., isolated from Antarctic Soil.</title>
        <authorList>
            <person name="Li J."/>
        </authorList>
    </citation>
    <scope>NUCLEOTIDE SEQUENCE [LARGE SCALE GENOMIC DNA]</scope>
    <source>
        <strain evidence="8 9">Z1-20</strain>
    </source>
</reference>
<proteinExistence type="predicted"/>
<dbReference type="Pfam" id="PF12698">
    <property type="entry name" value="ABC2_membrane_3"/>
    <property type="match status" value="1"/>
</dbReference>
<feature type="domain" description="ABC-2 type transporter transmembrane" evidence="7">
    <location>
        <begin position="21"/>
        <end position="383"/>
    </location>
</feature>
<dbReference type="Proteomes" id="UP000655366">
    <property type="component" value="Unassembled WGS sequence"/>
</dbReference>
<gene>
    <name evidence="8" type="ORF">IV500_01335</name>
</gene>
<feature type="transmembrane region" description="Helical" evidence="6">
    <location>
        <begin position="274"/>
        <end position="299"/>
    </location>
</feature>